<accession>A0A9P6BXP4</accession>
<dbReference type="EMBL" id="MU151818">
    <property type="protein sequence ID" value="KAF9441685.1"/>
    <property type="molecule type" value="Genomic_DNA"/>
</dbReference>
<sequence length="676" mass="77371">MPSQHPRNLEERHGQVGVDGDDGSHEMMLWVLGPPAVGKSAVAQTVAEEFEEKRRLGASFFFSRPNQLGDPDCVIPTLVYQLAMNIPQYKHIVTQRLADDPSILDKSRRSQFRKLIVEPFHILTTEYPHTVREPWLIILDGLDECKDKHAQCEFIDLINTHVRQVKEFPVRWMICSRPEWHLQSMLSNTNFIIICKRKDLKIYDSEAIRDVAVLLGAGFDKIRNKYWDRLPAGWPPESCFQRIALAASGHLGFVSFILKLIEDEEYDDPDGQLKTCVRFLGGDGIVGAINPLHALDLPYRQILSDIPITRLPTTLRILGYIIFRPFGSHSYLSCDELAKLLDLDQVTFHRSLQNLHSVVDVDHSLRTYHASFSDFLMDPNRSSQFYLKKEVVDYDFALQCLHWLENDNRSPPDMGFILLYLHHVWDACRNVSDEFIPGLISRLGRFDFSSSKQASFSEFVEAIPDGVPYSTIGNNFEEFLQWLFSLGSIRNKSLISVVRRSQVQTPVPGRILRLTYLDRSPYEFIASFFPEVPPAFPLASIIQLPFMFLLRLGGAHQVYIALEVEDNKPLDDLMKMMMNIEVGDTLSEVRLSLFASRSPTPEPSSPDPRTMEAEHRPPRGGLGLAEWNLGVKWWVNFRCRLLDLGLLHERTLLLIVQCICKYTAWLSATNVYDPGL</sequence>
<dbReference type="Gene3D" id="3.40.50.300">
    <property type="entry name" value="P-loop containing nucleotide triphosphate hydrolases"/>
    <property type="match status" value="1"/>
</dbReference>
<feature type="region of interest" description="Disordered" evidence="2">
    <location>
        <begin position="1"/>
        <end position="20"/>
    </location>
</feature>
<name>A0A9P6BXP4_9AGAR</name>
<dbReference type="AlphaFoldDB" id="A0A9P6BXP4"/>
<evidence type="ECO:0000256" key="1">
    <source>
        <dbReference type="ARBA" id="ARBA00022737"/>
    </source>
</evidence>
<organism evidence="4 5">
    <name type="scientific">Macrolepiota fuliginosa MF-IS2</name>
    <dbReference type="NCBI Taxonomy" id="1400762"/>
    <lineage>
        <taxon>Eukaryota</taxon>
        <taxon>Fungi</taxon>
        <taxon>Dikarya</taxon>
        <taxon>Basidiomycota</taxon>
        <taxon>Agaricomycotina</taxon>
        <taxon>Agaricomycetes</taxon>
        <taxon>Agaricomycetidae</taxon>
        <taxon>Agaricales</taxon>
        <taxon>Agaricineae</taxon>
        <taxon>Agaricaceae</taxon>
        <taxon>Macrolepiota</taxon>
    </lineage>
</organism>
<protein>
    <recommendedName>
        <fullName evidence="3">Nephrocystin 3-like N-terminal domain-containing protein</fullName>
    </recommendedName>
</protein>
<dbReference type="InterPro" id="IPR027417">
    <property type="entry name" value="P-loop_NTPase"/>
</dbReference>
<comment type="caution">
    <text evidence="4">The sequence shown here is derived from an EMBL/GenBank/DDBJ whole genome shotgun (WGS) entry which is preliminary data.</text>
</comment>
<evidence type="ECO:0000256" key="2">
    <source>
        <dbReference type="SAM" id="MobiDB-lite"/>
    </source>
</evidence>
<evidence type="ECO:0000313" key="4">
    <source>
        <dbReference type="EMBL" id="KAF9441685.1"/>
    </source>
</evidence>
<evidence type="ECO:0000313" key="5">
    <source>
        <dbReference type="Proteomes" id="UP000807342"/>
    </source>
</evidence>
<dbReference type="PANTHER" id="PTHR10039:SF17">
    <property type="entry name" value="FUNGAL STAND N-TERMINAL GOODBYE DOMAIN-CONTAINING PROTEIN-RELATED"/>
    <property type="match status" value="1"/>
</dbReference>
<keyword evidence="1" id="KW-0677">Repeat</keyword>
<feature type="region of interest" description="Disordered" evidence="2">
    <location>
        <begin position="596"/>
        <end position="617"/>
    </location>
</feature>
<reference evidence="4" key="1">
    <citation type="submission" date="2020-11" db="EMBL/GenBank/DDBJ databases">
        <authorList>
            <consortium name="DOE Joint Genome Institute"/>
            <person name="Ahrendt S."/>
            <person name="Riley R."/>
            <person name="Andreopoulos W."/>
            <person name="Labutti K."/>
            <person name="Pangilinan J."/>
            <person name="Ruiz-Duenas F.J."/>
            <person name="Barrasa J.M."/>
            <person name="Sanchez-Garcia M."/>
            <person name="Camarero S."/>
            <person name="Miyauchi S."/>
            <person name="Serrano A."/>
            <person name="Linde D."/>
            <person name="Babiker R."/>
            <person name="Drula E."/>
            <person name="Ayuso-Fernandez I."/>
            <person name="Pacheco R."/>
            <person name="Padilla G."/>
            <person name="Ferreira P."/>
            <person name="Barriuso J."/>
            <person name="Kellner H."/>
            <person name="Castanera R."/>
            <person name="Alfaro M."/>
            <person name="Ramirez L."/>
            <person name="Pisabarro A.G."/>
            <person name="Kuo A."/>
            <person name="Tritt A."/>
            <person name="Lipzen A."/>
            <person name="He G."/>
            <person name="Yan M."/>
            <person name="Ng V."/>
            <person name="Cullen D."/>
            <person name="Martin F."/>
            <person name="Rosso M.-N."/>
            <person name="Henrissat B."/>
            <person name="Hibbett D."/>
            <person name="Martinez A.T."/>
            <person name="Grigoriev I.V."/>
        </authorList>
    </citation>
    <scope>NUCLEOTIDE SEQUENCE</scope>
    <source>
        <strain evidence="4">MF-IS2</strain>
    </source>
</reference>
<dbReference type="SUPFAM" id="SSF52540">
    <property type="entry name" value="P-loop containing nucleoside triphosphate hydrolases"/>
    <property type="match status" value="1"/>
</dbReference>
<evidence type="ECO:0000259" key="3">
    <source>
        <dbReference type="Pfam" id="PF24883"/>
    </source>
</evidence>
<dbReference type="OrthoDB" id="7464126at2759"/>
<dbReference type="Pfam" id="PF24883">
    <property type="entry name" value="NPHP3_N"/>
    <property type="match status" value="1"/>
</dbReference>
<feature type="domain" description="Nephrocystin 3-like N-terminal" evidence="3">
    <location>
        <begin position="23"/>
        <end position="177"/>
    </location>
</feature>
<dbReference type="PANTHER" id="PTHR10039">
    <property type="entry name" value="AMELOGENIN"/>
    <property type="match status" value="1"/>
</dbReference>
<proteinExistence type="predicted"/>
<dbReference type="InterPro" id="IPR056884">
    <property type="entry name" value="NPHP3-like_N"/>
</dbReference>
<dbReference type="Proteomes" id="UP000807342">
    <property type="component" value="Unassembled WGS sequence"/>
</dbReference>
<keyword evidence="5" id="KW-1185">Reference proteome</keyword>
<gene>
    <name evidence="4" type="ORF">P691DRAFT_766005</name>
</gene>